<dbReference type="SUPFAM" id="SSF56112">
    <property type="entry name" value="Protein kinase-like (PK-like)"/>
    <property type="match status" value="1"/>
</dbReference>
<evidence type="ECO:0000313" key="8">
    <source>
        <dbReference type="RefSeq" id="XP_036354776.1"/>
    </source>
</evidence>
<keyword evidence="2 4" id="KW-0547">Nucleotide-binding</keyword>
<feature type="binding site" evidence="4">
    <location>
        <position position="46"/>
    </location>
    <ligand>
        <name>ATP</name>
        <dbReference type="ChEBI" id="CHEBI:30616"/>
    </ligand>
</feature>
<sequence>MSEIEDNLANVVVGNYYRLIRQIGSGSFGKIYSAVSIINGEEVAVKVENSRSEHTQLAYESKVYQHLQKDHGIPSISGYFQHNGYNIMVMELLGQSIEELFNVCNRRLELKSVLMLADQMLERLQFVHSRCFIHRDIKPDNFLMGLGKYSNKVFIIDFGLAKKYMSVSTGVHIPYRENKSLTGTARYASINAHLGVEQSRRDDLESLGYVLMYLNRGNLPWQGLRAGNRRQKYERISEKKISTAVESLCRGFPNEFVIYLNYCRSLRFDEAPDYFYLRQLFRILFRNMNFHNDLTYQWTKLVRHQSTASNA</sequence>
<reference evidence="8" key="1">
    <citation type="submission" date="2025-08" db="UniProtKB">
        <authorList>
            <consortium name="RefSeq"/>
        </authorList>
    </citation>
    <scope>IDENTIFICATION</scope>
</reference>
<evidence type="ECO:0000313" key="7">
    <source>
        <dbReference type="Proteomes" id="UP000515154"/>
    </source>
</evidence>
<keyword evidence="5" id="KW-0418">Kinase</keyword>
<dbReference type="InterPro" id="IPR011009">
    <property type="entry name" value="Kinase-like_dom_sf"/>
</dbReference>
<dbReference type="GO" id="GO:0004674">
    <property type="term" value="F:protein serine/threonine kinase activity"/>
    <property type="evidence" value="ECO:0007669"/>
    <property type="project" value="UniProtKB-KW"/>
</dbReference>
<evidence type="ECO:0000256" key="2">
    <source>
        <dbReference type="ARBA" id="ARBA00022741"/>
    </source>
</evidence>
<accession>A0A7E6EGS8</accession>
<dbReference type="Gene3D" id="1.10.510.10">
    <property type="entry name" value="Transferase(Phosphotransferase) domain 1"/>
    <property type="match status" value="1"/>
</dbReference>
<dbReference type="Pfam" id="PF00069">
    <property type="entry name" value="Pkinase"/>
    <property type="match status" value="1"/>
</dbReference>
<dbReference type="AlphaFoldDB" id="A0A7E6EGS8"/>
<evidence type="ECO:0000256" key="4">
    <source>
        <dbReference type="PROSITE-ProRule" id="PRU10141"/>
    </source>
</evidence>
<feature type="domain" description="Protein kinase" evidence="6">
    <location>
        <begin position="17"/>
        <end position="285"/>
    </location>
</feature>
<name>A0A7E6EGS8_9MOLL</name>
<keyword evidence="5" id="KW-0808">Transferase</keyword>
<dbReference type="EC" id="2.7.11.1" evidence="1"/>
<keyword evidence="7" id="KW-1185">Reference proteome</keyword>
<keyword evidence="5" id="KW-0723">Serine/threonine-protein kinase</keyword>
<organism evidence="7 8">
    <name type="scientific">Octopus sinensis</name>
    <name type="common">East Asian common octopus</name>
    <dbReference type="NCBI Taxonomy" id="2607531"/>
    <lineage>
        <taxon>Eukaryota</taxon>
        <taxon>Metazoa</taxon>
        <taxon>Spiralia</taxon>
        <taxon>Lophotrochozoa</taxon>
        <taxon>Mollusca</taxon>
        <taxon>Cephalopoda</taxon>
        <taxon>Coleoidea</taxon>
        <taxon>Octopodiformes</taxon>
        <taxon>Octopoda</taxon>
        <taxon>Incirrata</taxon>
        <taxon>Octopodidae</taxon>
        <taxon>Octopus</taxon>
    </lineage>
</organism>
<gene>
    <name evidence="8" type="primary">LOC115228234</name>
</gene>
<dbReference type="PANTHER" id="PTHR11909">
    <property type="entry name" value="CASEIN KINASE-RELATED"/>
    <property type="match status" value="1"/>
</dbReference>
<dbReference type="InterPro" id="IPR000719">
    <property type="entry name" value="Prot_kinase_dom"/>
</dbReference>
<evidence type="ECO:0000256" key="3">
    <source>
        <dbReference type="ARBA" id="ARBA00022840"/>
    </source>
</evidence>
<dbReference type="CDD" id="cd14016">
    <property type="entry name" value="STKc_CK1"/>
    <property type="match status" value="1"/>
</dbReference>
<dbReference type="Proteomes" id="UP000515154">
    <property type="component" value="Unplaced"/>
</dbReference>
<keyword evidence="3 4" id="KW-0067">ATP-binding</keyword>
<evidence type="ECO:0000256" key="1">
    <source>
        <dbReference type="ARBA" id="ARBA00012513"/>
    </source>
</evidence>
<dbReference type="PROSITE" id="PS00108">
    <property type="entry name" value="PROTEIN_KINASE_ST"/>
    <property type="match status" value="1"/>
</dbReference>
<evidence type="ECO:0000259" key="6">
    <source>
        <dbReference type="PROSITE" id="PS50011"/>
    </source>
</evidence>
<dbReference type="FunFam" id="1.10.510.10:FF:000596">
    <property type="entry name" value="CK1 family protein kinase"/>
    <property type="match status" value="1"/>
</dbReference>
<dbReference type="PROSITE" id="PS50011">
    <property type="entry name" value="PROTEIN_KINASE_DOM"/>
    <property type="match status" value="1"/>
</dbReference>
<dbReference type="SMART" id="SM00220">
    <property type="entry name" value="S_TKc"/>
    <property type="match status" value="1"/>
</dbReference>
<protein>
    <recommendedName>
        <fullName evidence="1">non-specific serine/threonine protein kinase</fullName>
        <ecNumber evidence="1">2.7.11.1</ecNumber>
    </recommendedName>
</protein>
<dbReference type="InterPro" id="IPR050235">
    <property type="entry name" value="CK1_Ser-Thr_kinase"/>
</dbReference>
<dbReference type="RefSeq" id="XP_036354776.1">
    <property type="nucleotide sequence ID" value="XM_036498883.1"/>
</dbReference>
<dbReference type="PROSITE" id="PS00107">
    <property type="entry name" value="PROTEIN_KINASE_ATP"/>
    <property type="match status" value="1"/>
</dbReference>
<comment type="similarity">
    <text evidence="5">Belongs to the protein kinase superfamily.</text>
</comment>
<proteinExistence type="inferred from homology"/>
<dbReference type="KEGG" id="osn:115228234"/>
<dbReference type="InterPro" id="IPR017441">
    <property type="entry name" value="Protein_kinase_ATP_BS"/>
</dbReference>
<evidence type="ECO:0000256" key="5">
    <source>
        <dbReference type="RuleBase" id="RU000304"/>
    </source>
</evidence>
<dbReference type="GO" id="GO:0005524">
    <property type="term" value="F:ATP binding"/>
    <property type="evidence" value="ECO:0007669"/>
    <property type="project" value="UniProtKB-UniRule"/>
</dbReference>
<dbReference type="InterPro" id="IPR008271">
    <property type="entry name" value="Ser/Thr_kinase_AS"/>
</dbReference>